<accession>A0A9C7EY32</accession>
<dbReference type="Gene3D" id="1.10.490.20">
    <property type="entry name" value="Phycocyanins"/>
    <property type="match status" value="1"/>
</dbReference>
<sequence length="163" mass="18406">MSLISQIINTADEELRYLNGGELSTLIYFFNTTNTRINIINKLKEREKDIIQNASKKLFQLHPEYVSSGGNASSPKQRALCLRDYGWYLRLVTYGVVAGDISPIEKIGIIGVKDMYNSLGVPIVGMYDAIKCLKEASINIFELNEEKDLIIPYFDYLSNAILS</sequence>
<reference evidence="17" key="1">
    <citation type="journal article" date="2022" name="Proc. Natl. Acad. Sci. U.S.A.">
        <title>Life cycle and functional genomics of the unicellular red alga Galdieria for elucidating algal and plant evolution and industrial use.</title>
        <authorList>
            <person name="Hirooka S."/>
            <person name="Itabashi T."/>
            <person name="Ichinose T.M."/>
            <person name="Onuma R."/>
            <person name="Fujiwara T."/>
            <person name="Yamashita S."/>
            <person name="Jong L.W."/>
            <person name="Tomita R."/>
            <person name="Iwane A.H."/>
            <person name="Miyagishima S.Y."/>
        </authorList>
    </citation>
    <scope>NUCLEOTIDE SEQUENCE</scope>
    <source>
        <strain evidence="17">NBRC 102759</strain>
    </source>
</reference>
<keyword evidence="12 16" id="KW-0472">Membrane</keyword>
<feature type="binding site" evidence="14">
    <location>
        <position position="71"/>
    </location>
    <ligand>
        <name>(2R,3E)-phycocyanobilin</name>
        <dbReference type="ChEBI" id="CHEBI:85275"/>
        <label>1</label>
    </ligand>
</feature>
<dbReference type="Pfam" id="PF00502">
    <property type="entry name" value="Phycobilisome"/>
    <property type="match status" value="1"/>
</dbReference>
<dbReference type="CDD" id="cd12125">
    <property type="entry name" value="APC_alpha"/>
    <property type="match status" value="1"/>
</dbReference>
<keyword evidence="9 16" id="KW-0249">Electron transport</keyword>
<evidence type="ECO:0000256" key="4">
    <source>
        <dbReference type="ARBA" id="ARBA00022528"/>
    </source>
</evidence>
<feature type="modified residue" description="N4-methylasparagine" evidence="15">
    <location>
        <position position="71"/>
    </location>
</feature>
<dbReference type="PANTHER" id="PTHR34011">
    <property type="entry name" value="PHYCOBILISOME 32.1 KDA LINKER POLYPEPTIDE, PHYCOCYANIN-ASSOCIATED, ROD 2-RELATED"/>
    <property type="match status" value="1"/>
</dbReference>
<dbReference type="OrthoDB" id="857at2759"/>
<dbReference type="InterPro" id="IPR009050">
    <property type="entry name" value="Globin-like_sf"/>
</dbReference>
<dbReference type="GO" id="GO:0009535">
    <property type="term" value="C:chloroplast thylakoid membrane"/>
    <property type="evidence" value="ECO:0007669"/>
    <property type="project" value="UniProtKB-SubCell"/>
</dbReference>
<keyword evidence="18" id="KW-1185">Reference proteome</keyword>
<evidence type="ECO:0000313" key="18">
    <source>
        <dbReference type="Proteomes" id="UP001061958"/>
    </source>
</evidence>
<evidence type="ECO:0000256" key="10">
    <source>
        <dbReference type="ARBA" id="ARBA00022991"/>
    </source>
</evidence>
<dbReference type="EMBL" id="AP025529">
    <property type="protein sequence ID" value="BDE17671.1"/>
    <property type="molecule type" value="Genomic_DNA"/>
</dbReference>
<name>A0A9C7EY32_9RHOD</name>
<keyword evidence="6" id="KW-0042">Antenna complex</keyword>
<organism evidence="17 18">
    <name type="scientific">Galdieria partita</name>
    <dbReference type="NCBI Taxonomy" id="83374"/>
    <lineage>
        <taxon>Eukaryota</taxon>
        <taxon>Rhodophyta</taxon>
        <taxon>Bangiophyceae</taxon>
        <taxon>Galdieriales</taxon>
        <taxon>Galdieriaceae</taxon>
        <taxon>Galdieria</taxon>
    </lineage>
</organism>
<evidence type="ECO:0000256" key="14">
    <source>
        <dbReference type="PIRSR" id="PIRSR000081-1"/>
    </source>
</evidence>
<dbReference type="PANTHER" id="PTHR34011:SF2">
    <property type="entry name" value="ALLOPHYCOCYANIN ALPHA CHAIN"/>
    <property type="match status" value="1"/>
</dbReference>
<gene>
    <name evidence="17" type="primary">apcD</name>
    <name evidence="17" type="ORF">GpartN1_CHLp165</name>
</gene>
<evidence type="ECO:0000256" key="15">
    <source>
        <dbReference type="PIRSR" id="PIRSR000081-2"/>
    </source>
</evidence>
<keyword evidence="11 16" id="KW-0793">Thylakoid</keyword>
<evidence type="ECO:0000256" key="5">
    <source>
        <dbReference type="ARBA" id="ARBA00022531"/>
    </source>
</evidence>
<dbReference type="GO" id="GO:0015979">
    <property type="term" value="P:photosynthesis"/>
    <property type="evidence" value="ECO:0007669"/>
    <property type="project" value="UniProtKB-KW"/>
</dbReference>
<keyword evidence="4 16" id="KW-0150">Chloroplast</keyword>
<evidence type="ECO:0000256" key="1">
    <source>
        <dbReference type="ARBA" id="ARBA00004185"/>
    </source>
</evidence>
<evidence type="ECO:0000256" key="16">
    <source>
        <dbReference type="RuleBase" id="RU004438"/>
    </source>
</evidence>
<evidence type="ECO:0000256" key="11">
    <source>
        <dbReference type="ARBA" id="ARBA00023078"/>
    </source>
</evidence>
<evidence type="ECO:0000256" key="7">
    <source>
        <dbReference type="ARBA" id="ARBA00022640"/>
    </source>
</evidence>
<protein>
    <submittedName>
        <fullName evidence="17">Allophycocyanin gamma subunit</fullName>
    </submittedName>
</protein>
<dbReference type="PIRSF" id="PIRSF000081">
    <property type="entry name" value="Phycocyanin"/>
    <property type="match status" value="1"/>
</dbReference>
<dbReference type="AlphaFoldDB" id="A0A9C7EY32"/>
<keyword evidence="8 16" id="KW-0605">Phycobilisome</keyword>
<evidence type="ECO:0000313" key="17">
    <source>
        <dbReference type="EMBL" id="BDE17671.1"/>
    </source>
</evidence>
<feature type="binding site" evidence="14">
    <location>
        <position position="34"/>
    </location>
    <ligand>
        <name>(2R,3E)-phycocyanobilin</name>
        <dbReference type="ChEBI" id="CHEBI:85275"/>
        <label>1</label>
    </ligand>
</feature>
<keyword evidence="13 16" id="KW-0089">Bile pigment</keyword>
<keyword evidence="3 16" id="KW-0813">Transport</keyword>
<dbReference type="SUPFAM" id="SSF46458">
    <property type="entry name" value="Globin-like"/>
    <property type="match status" value="1"/>
</dbReference>
<keyword evidence="7 16" id="KW-0934">Plastid</keyword>
<keyword evidence="5 16" id="KW-0602">Photosynthesis</keyword>
<dbReference type="Proteomes" id="UP001061958">
    <property type="component" value="Chloroplast Pltd"/>
</dbReference>
<evidence type="ECO:0000256" key="3">
    <source>
        <dbReference type="ARBA" id="ARBA00022448"/>
    </source>
</evidence>
<evidence type="ECO:0000256" key="2">
    <source>
        <dbReference type="ARBA" id="ARBA00008182"/>
    </source>
</evidence>
<evidence type="ECO:0000256" key="6">
    <source>
        <dbReference type="ARBA" id="ARBA00022549"/>
    </source>
</evidence>
<evidence type="ECO:0000256" key="13">
    <source>
        <dbReference type="ARBA" id="ARBA00023307"/>
    </source>
</evidence>
<comment type="similarity">
    <text evidence="2 16">Belongs to the phycobiliprotein family.</text>
</comment>
<keyword evidence="10 16" id="KW-0157">Chromophore</keyword>
<dbReference type="InterPro" id="IPR038719">
    <property type="entry name" value="Phycobilisome_asu/bsu_sf"/>
</dbReference>
<dbReference type="InterPro" id="IPR012128">
    <property type="entry name" value="Phycobilisome_asu/bsu"/>
</dbReference>
<evidence type="ECO:0000256" key="9">
    <source>
        <dbReference type="ARBA" id="ARBA00022982"/>
    </source>
</evidence>
<dbReference type="GO" id="GO:0030089">
    <property type="term" value="C:phycobilisome"/>
    <property type="evidence" value="ECO:0007669"/>
    <property type="project" value="UniProtKB-KW"/>
</dbReference>
<feature type="binding site" evidence="14">
    <location>
        <position position="81"/>
    </location>
    <ligand>
        <name>(2R,3E)-phycocyanobilin</name>
        <dbReference type="ChEBI" id="CHEBI:85275"/>
        <label>1</label>
    </ligand>
</feature>
<comment type="subcellular location">
    <subcellularLocation>
        <location evidence="1 16">Plastid</location>
        <location evidence="1 16">Chloroplast thylakoid membrane</location>
        <topology evidence="1 16">Peripheral membrane protein</topology>
        <orientation evidence="1 16">Stromal side</orientation>
    </subcellularLocation>
</comment>
<evidence type="ECO:0000256" key="8">
    <source>
        <dbReference type="ARBA" id="ARBA00022738"/>
    </source>
</evidence>
<proteinExistence type="inferred from homology"/>
<geneLocation type="chloroplast" evidence="17"/>
<evidence type="ECO:0000256" key="12">
    <source>
        <dbReference type="ARBA" id="ARBA00023136"/>
    </source>
</evidence>